<dbReference type="EMBL" id="JAROAV010000028">
    <property type="protein sequence ID" value="MDF8264750.1"/>
    <property type="molecule type" value="Genomic_DNA"/>
</dbReference>
<dbReference type="Pfam" id="PF03364">
    <property type="entry name" value="Polyketide_cyc"/>
    <property type="match status" value="1"/>
</dbReference>
<dbReference type="InterPro" id="IPR023393">
    <property type="entry name" value="START-like_dom_sf"/>
</dbReference>
<dbReference type="InterPro" id="IPR005031">
    <property type="entry name" value="COQ10_START"/>
</dbReference>
<evidence type="ECO:0000256" key="1">
    <source>
        <dbReference type="SAM" id="MobiDB-lite"/>
    </source>
</evidence>
<organism evidence="3 4">
    <name type="scientific">Luteipulveratus flavus</name>
    <dbReference type="NCBI Taxonomy" id="3031728"/>
    <lineage>
        <taxon>Bacteria</taxon>
        <taxon>Bacillati</taxon>
        <taxon>Actinomycetota</taxon>
        <taxon>Actinomycetes</taxon>
        <taxon>Micrococcales</taxon>
        <taxon>Dermacoccaceae</taxon>
        <taxon>Luteipulveratus</taxon>
    </lineage>
</organism>
<dbReference type="PANTHER" id="PTHR33824:SF7">
    <property type="entry name" value="POLYKETIDE CYCLASE_DEHYDRASE AND LIPID TRANSPORT SUPERFAMILY PROTEIN"/>
    <property type="match status" value="1"/>
</dbReference>
<dbReference type="SUPFAM" id="SSF55961">
    <property type="entry name" value="Bet v1-like"/>
    <property type="match status" value="1"/>
</dbReference>
<feature type="compositionally biased region" description="Basic and acidic residues" evidence="1">
    <location>
        <begin position="266"/>
        <end position="280"/>
    </location>
</feature>
<dbReference type="InterPro" id="IPR047137">
    <property type="entry name" value="ORF3"/>
</dbReference>
<feature type="compositionally biased region" description="Basic and acidic residues" evidence="1">
    <location>
        <begin position="9"/>
        <end position="18"/>
    </location>
</feature>
<feature type="region of interest" description="Disordered" evidence="1">
    <location>
        <begin position="266"/>
        <end position="372"/>
    </location>
</feature>
<accession>A0ABT6C7B7</accession>
<evidence type="ECO:0000259" key="2">
    <source>
        <dbReference type="Pfam" id="PF03364"/>
    </source>
</evidence>
<dbReference type="Proteomes" id="UP001528912">
    <property type="component" value="Unassembled WGS sequence"/>
</dbReference>
<reference evidence="3 4" key="1">
    <citation type="submission" date="2023-03" db="EMBL/GenBank/DDBJ databases">
        <title>YIM 133296 draft genome.</title>
        <authorList>
            <person name="Xiong L."/>
        </authorList>
    </citation>
    <scope>NUCLEOTIDE SEQUENCE [LARGE SCALE GENOMIC DNA]</scope>
    <source>
        <strain evidence="3 4">YIM 133296</strain>
    </source>
</reference>
<comment type="caution">
    <text evidence="3">The sequence shown here is derived from an EMBL/GenBank/DDBJ whole genome shotgun (WGS) entry which is preliminary data.</text>
</comment>
<evidence type="ECO:0000313" key="3">
    <source>
        <dbReference type="EMBL" id="MDF8264750.1"/>
    </source>
</evidence>
<feature type="domain" description="Coenzyme Q-binding protein COQ10 START" evidence="2">
    <location>
        <begin position="116"/>
        <end position="235"/>
    </location>
</feature>
<name>A0ABT6C7B7_9MICO</name>
<keyword evidence="4" id="KW-1185">Reference proteome</keyword>
<feature type="region of interest" description="Disordered" evidence="1">
    <location>
        <begin position="1"/>
        <end position="20"/>
    </location>
</feature>
<dbReference type="CDD" id="cd07817">
    <property type="entry name" value="SRPBCC_8"/>
    <property type="match status" value="1"/>
</dbReference>
<gene>
    <name evidence="3" type="ORF">P4R38_10880</name>
</gene>
<feature type="compositionally biased region" description="Acidic residues" evidence="1">
    <location>
        <begin position="300"/>
        <end position="372"/>
    </location>
</feature>
<dbReference type="Gene3D" id="3.30.530.20">
    <property type="match status" value="1"/>
</dbReference>
<dbReference type="RefSeq" id="WP_277192141.1">
    <property type="nucleotide sequence ID" value="NZ_JAROAV010000028.1"/>
</dbReference>
<protein>
    <submittedName>
        <fullName evidence="3">SRPBCC family protein</fullName>
    </submittedName>
</protein>
<proteinExistence type="predicted"/>
<evidence type="ECO:0000313" key="4">
    <source>
        <dbReference type="Proteomes" id="UP001528912"/>
    </source>
</evidence>
<dbReference type="PANTHER" id="PTHR33824">
    <property type="entry name" value="POLYKETIDE CYCLASE/DEHYDRASE AND LIPID TRANSPORT SUPERFAMILY PROTEIN"/>
    <property type="match status" value="1"/>
</dbReference>
<sequence>MTSTPTKNKNTEATDRLKASAGGVVTALAERAASAAESHVTGLTDRLTDVTDGTKSGALKGSAKAAVKGESPVKGALKGGLSNLKDKAAEALGGKGGKSSGSKKLKLTNIIEETDVGVPVRVAYNQWTEFRDFPTFMKKVEAVDQESDEKLSMKAQVFWSHRRWDATILEQVPDERIVWRSKGEKGYVDGAVTFHPLGDRLTRILVVLEYHPQGFFEHTGNIWRAVGRRARLEIKHFRRHVMTTTILNPDEVEGWRGEIRDGEVVRTHEEALEDERRAEERDAEDSADGQDEQDEQGHDDYDEADDAYEESDDAYDDGEAPEEYEDDADEESDGDEAEYEEYEDEDAEYEDDAADEDAEYEDEDDEQEARRA</sequence>
<feature type="compositionally biased region" description="Acidic residues" evidence="1">
    <location>
        <begin position="281"/>
        <end position="294"/>
    </location>
</feature>